<dbReference type="Proteomes" id="UP000887212">
    <property type="component" value="Unassembled WGS sequence"/>
</dbReference>
<dbReference type="InterPro" id="IPR018541">
    <property type="entry name" value="Ftsk_gamma"/>
</dbReference>
<dbReference type="SUPFAM" id="SSF46785">
    <property type="entry name" value="Winged helix' DNA-binding domain"/>
    <property type="match status" value="1"/>
</dbReference>
<reference evidence="4" key="2">
    <citation type="submission" date="2022-09" db="EMBL/GenBank/DDBJ databases">
        <title>Intensive care unit water sources are persistently colonized with multi-drug resistant bacteria and are the site of extensive horizontal gene transfer of antibiotic resistance genes.</title>
        <authorList>
            <person name="Diorio-Toth L."/>
        </authorList>
    </citation>
    <scope>NUCLEOTIDE SEQUENCE</scope>
    <source>
        <strain evidence="4">GD03990</strain>
    </source>
</reference>
<dbReference type="Pfam" id="PF09397">
    <property type="entry name" value="FtsK_gamma"/>
    <property type="match status" value="1"/>
</dbReference>
<reference evidence="2 6" key="1">
    <citation type="submission" date="2021-07" db="EMBL/GenBank/DDBJ databases">
        <title>Whole genome sequencing of carbapenem-resistant Pseudomonas spp. isolated in Japan.</title>
        <authorList>
            <person name="Suzuki M."/>
            <person name="Maehana S."/>
            <person name="Kitasato H."/>
        </authorList>
    </citation>
    <scope>NUCLEOTIDE SEQUENCE</scope>
    <source>
        <strain evidence="2">KAM435</strain>
        <strain evidence="3 6">KAM436</strain>
    </source>
</reference>
<dbReference type="InterPro" id="IPR036388">
    <property type="entry name" value="WH-like_DNA-bd_sf"/>
</dbReference>
<dbReference type="Proteomes" id="UP000887228">
    <property type="component" value="Unassembled WGS sequence"/>
</dbReference>
<dbReference type="AlphaFoldDB" id="A0AA37CJ20"/>
<name>A0AA37CJ20_AQUAC</name>
<evidence type="ECO:0000259" key="1">
    <source>
        <dbReference type="SMART" id="SM00843"/>
    </source>
</evidence>
<evidence type="ECO:0000313" key="5">
    <source>
        <dbReference type="Proteomes" id="UP000887212"/>
    </source>
</evidence>
<proteinExistence type="predicted"/>
<gene>
    <name evidence="2" type="ORF">KAM435_41440</name>
    <name evidence="3" type="ORF">KAM436_41780</name>
    <name evidence="4" type="ORF">N5C05_21990</name>
</gene>
<dbReference type="RefSeq" id="WP_203791830.1">
    <property type="nucleotide sequence ID" value="NZ_AP024354.1"/>
</dbReference>
<evidence type="ECO:0000313" key="2">
    <source>
        <dbReference type="EMBL" id="GIZ90817.1"/>
    </source>
</evidence>
<evidence type="ECO:0000313" key="4">
    <source>
        <dbReference type="EMBL" id="MDH1057409.1"/>
    </source>
</evidence>
<dbReference type="SMART" id="SM00843">
    <property type="entry name" value="Ftsk_gamma"/>
    <property type="match status" value="1"/>
</dbReference>
<comment type="caution">
    <text evidence="2">The sequence shown here is derived from an EMBL/GenBank/DDBJ whole genome shotgun (WGS) entry which is preliminary data.</text>
</comment>
<dbReference type="EMBL" id="BPMT01000035">
    <property type="protein sequence ID" value="GIZ95210.1"/>
    <property type="molecule type" value="Genomic_DNA"/>
</dbReference>
<dbReference type="EMBL" id="BPMS01000035">
    <property type="protein sequence ID" value="GIZ90817.1"/>
    <property type="molecule type" value="Genomic_DNA"/>
</dbReference>
<dbReference type="EMBL" id="JAOBYN010000060">
    <property type="protein sequence ID" value="MDH1057409.1"/>
    <property type="molecule type" value="Genomic_DNA"/>
</dbReference>
<feature type="domain" description="FtsK gamma" evidence="1">
    <location>
        <begin position="7"/>
        <end position="72"/>
    </location>
</feature>
<dbReference type="Proteomes" id="UP001158730">
    <property type="component" value="Unassembled WGS sequence"/>
</dbReference>
<dbReference type="InterPro" id="IPR036390">
    <property type="entry name" value="WH_DNA-bd_sf"/>
</dbReference>
<organism evidence="2 5">
    <name type="scientific">Aquipseudomonas alcaligenes</name>
    <name type="common">Pseudomonas alcaligenes</name>
    <dbReference type="NCBI Taxonomy" id="43263"/>
    <lineage>
        <taxon>Bacteria</taxon>
        <taxon>Pseudomonadati</taxon>
        <taxon>Pseudomonadota</taxon>
        <taxon>Gammaproteobacteria</taxon>
        <taxon>Pseudomonadales</taxon>
        <taxon>Pseudomonadaceae</taxon>
        <taxon>Aquipseudomonas</taxon>
    </lineage>
</organism>
<evidence type="ECO:0000313" key="3">
    <source>
        <dbReference type="EMBL" id="GIZ95210.1"/>
    </source>
</evidence>
<evidence type="ECO:0000313" key="6">
    <source>
        <dbReference type="Proteomes" id="UP000887228"/>
    </source>
</evidence>
<sequence length="79" mass="8876">MNEVINHEHPEKTHQAAIDIFIKEQTVSISLLQRRMKIGYSIALRIMAKLEHSGVVTEPDAMGLRTLTPSYSIKTNSDA</sequence>
<protein>
    <recommendedName>
        <fullName evidence="1">FtsK gamma domain-containing protein</fullName>
    </recommendedName>
</protein>
<dbReference type="Gene3D" id="1.10.10.10">
    <property type="entry name" value="Winged helix-like DNA-binding domain superfamily/Winged helix DNA-binding domain"/>
    <property type="match status" value="1"/>
</dbReference>
<accession>A0AA37CJ20</accession>